<reference evidence="1 2" key="1">
    <citation type="submission" date="2016-10" db="EMBL/GenBank/DDBJ databases">
        <title>Comparative genome analysis of multiple Pseudomonas spp. focuses on biocontrol and plant growth promoting traits.</title>
        <authorList>
            <person name="Tao X.-Y."/>
            <person name="Taylor C.G."/>
        </authorList>
    </citation>
    <scope>NUCLEOTIDE SEQUENCE [LARGE SCALE GENOMIC DNA]</scope>
    <source>
        <strain evidence="1 2">37A10</strain>
    </source>
</reference>
<gene>
    <name evidence="1" type="ORF">BK666_27760</name>
</gene>
<proteinExistence type="predicted"/>
<evidence type="ECO:0000313" key="1">
    <source>
        <dbReference type="EMBL" id="RON39260.1"/>
    </source>
</evidence>
<organism evidence="1 2">
    <name type="scientific">Pseudomonas frederiksbergensis</name>
    <dbReference type="NCBI Taxonomy" id="104087"/>
    <lineage>
        <taxon>Bacteria</taxon>
        <taxon>Pseudomonadati</taxon>
        <taxon>Pseudomonadota</taxon>
        <taxon>Gammaproteobacteria</taxon>
        <taxon>Pseudomonadales</taxon>
        <taxon>Pseudomonadaceae</taxon>
        <taxon>Pseudomonas</taxon>
    </lineage>
</organism>
<sequence>MSPEQQPRVRDVQLTFQQDLKPGLNEFQILQWLRYPDSHKRSPVWQLYYLSAPRITSPSAGATVGRTPQVKGDSAIPGATIDVVKAGTAAVIYATGVVASDGTWIADNKVALPVGPFTFTARQNKGGVTGTAWAANVSVTVTG</sequence>
<dbReference type="AlphaFoldDB" id="A0A423JNH3"/>
<accession>A0A423JNH3</accession>
<protein>
    <recommendedName>
        <fullName evidence="3">Bacterial Ig-like domain-containing protein</fullName>
    </recommendedName>
</protein>
<evidence type="ECO:0008006" key="3">
    <source>
        <dbReference type="Google" id="ProtNLM"/>
    </source>
</evidence>
<name>A0A423JNH3_9PSED</name>
<dbReference type="Proteomes" id="UP000285349">
    <property type="component" value="Unassembled WGS sequence"/>
</dbReference>
<evidence type="ECO:0000313" key="2">
    <source>
        <dbReference type="Proteomes" id="UP000285349"/>
    </source>
</evidence>
<comment type="caution">
    <text evidence="1">The sequence shown here is derived from an EMBL/GenBank/DDBJ whole genome shotgun (WGS) entry which is preliminary data.</text>
</comment>
<dbReference type="EMBL" id="MOBQ01000046">
    <property type="protein sequence ID" value="RON39260.1"/>
    <property type="molecule type" value="Genomic_DNA"/>
</dbReference>